<dbReference type="EMBL" id="CP003734">
    <property type="protein sequence ID" value="AFO51341.1"/>
    <property type="molecule type" value="Genomic_DNA"/>
</dbReference>
<name>I7CDI9_PSEPT</name>
<dbReference type="Pfam" id="PF00126">
    <property type="entry name" value="HTH_1"/>
    <property type="match status" value="1"/>
</dbReference>
<keyword evidence="2" id="KW-0805">Transcription regulation</keyword>
<dbReference type="Proteomes" id="UP000006503">
    <property type="component" value="Chromosome"/>
</dbReference>
<dbReference type="InterPro" id="IPR036388">
    <property type="entry name" value="WH-like_DNA-bd_sf"/>
</dbReference>
<dbReference type="PATRIC" id="fig|1196325.3.peg.5480"/>
<dbReference type="FunFam" id="1.10.10.10:FF:000001">
    <property type="entry name" value="LysR family transcriptional regulator"/>
    <property type="match status" value="1"/>
</dbReference>
<evidence type="ECO:0000259" key="5">
    <source>
        <dbReference type="PROSITE" id="PS50931"/>
    </source>
</evidence>
<evidence type="ECO:0000256" key="1">
    <source>
        <dbReference type="ARBA" id="ARBA00009437"/>
    </source>
</evidence>
<evidence type="ECO:0000313" key="6">
    <source>
        <dbReference type="EMBL" id="AFO51341.1"/>
    </source>
</evidence>
<keyword evidence="3" id="KW-0238">DNA-binding</keyword>
<dbReference type="InterPro" id="IPR000847">
    <property type="entry name" value="LysR_HTH_N"/>
</dbReference>
<dbReference type="SUPFAM" id="SSF46785">
    <property type="entry name" value="Winged helix' DNA-binding domain"/>
    <property type="match status" value="1"/>
</dbReference>
<dbReference type="HOGENOM" id="CLU_039613_16_2_6"/>
<dbReference type="CDD" id="cd08477">
    <property type="entry name" value="PBP2_CrgA_like_8"/>
    <property type="match status" value="1"/>
</dbReference>
<accession>I7CDI9</accession>
<dbReference type="Gene3D" id="3.40.190.290">
    <property type="match status" value="1"/>
</dbReference>
<evidence type="ECO:0000313" key="7">
    <source>
        <dbReference type="Proteomes" id="UP000006503"/>
    </source>
</evidence>
<dbReference type="InterPro" id="IPR036390">
    <property type="entry name" value="WH_DNA-bd_sf"/>
</dbReference>
<feature type="domain" description="HTH lysR-type" evidence="5">
    <location>
        <begin position="78"/>
        <end position="135"/>
    </location>
</feature>
<dbReference type="GO" id="GO:0006351">
    <property type="term" value="P:DNA-templated transcription"/>
    <property type="evidence" value="ECO:0007669"/>
    <property type="project" value="TreeGrafter"/>
</dbReference>
<dbReference type="Pfam" id="PF03466">
    <property type="entry name" value="LysR_substrate"/>
    <property type="match status" value="1"/>
</dbReference>
<evidence type="ECO:0000256" key="2">
    <source>
        <dbReference type="ARBA" id="ARBA00023015"/>
    </source>
</evidence>
<dbReference type="KEGG" id="ppx:T1E_5520"/>
<organism evidence="6 7">
    <name type="scientific">Pseudomonas putida (strain DOT-T1E)</name>
    <dbReference type="NCBI Taxonomy" id="1196325"/>
    <lineage>
        <taxon>Bacteria</taxon>
        <taxon>Pseudomonadati</taxon>
        <taxon>Pseudomonadota</taxon>
        <taxon>Gammaproteobacteria</taxon>
        <taxon>Pseudomonadales</taxon>
        <taxon>Pseudomonadaceae</taxon>
        <taxon>Pseudomonas</taxon>
    </lineage>
</organism>
<dbReference type="PANTHER" id="PTHR30537:SF5">
    <property type="entry name" value="HTH-TYPE TRANSCRIPTIONAL ACTIVATOR TTDR-RELATED"/>
    <property type="match status" value="1"/>
</dbReference>
<dbReference type="Gene3D" id="1.10.10.10">
    <property type="entry name" value="Winged helix-like DNA-binding domain superfamily/Winged helix DNA-binding domain"/>
    <property type="match status" value="1"/>
</dbReference>
<dbReference type="GO" id="GO:0003700">
    <property type="term" value="F:DNA-binding transcription factor activity"/>
    <property type="evidence" value="ECO:0007669"/>
    <property type="project" value="InterPro"/>
</dbReference>
<reference evidence="7" key="1">
    <citation type="journal article" date="2013" name="Microb. Biotechnol.">
        <title>Metabolic potential of the organic-solvent tolerant Pseudomonas putida DOT-T1E deduced from its annotated genome.</title>
        <authorList>
            <person name="Udaondo Z."/>
            <person name="Molina L."/>
            <person name="Daniels C."/>
            <person name="Gomez M.J."/>
            <person name="Molina-Henares M.A."/>
            <person name="Matilla M.A."/>
            <person name="Roca A."/>
            <person name="Fernandez M."/>
            <person name="Duque E."/>
            <person name="Segura A."/>
            <person name="Ramos J.L."/>
        </authorList>
    </citation>
    <scope>NUCLEOTIDE SEQUENCE [LARGE SCALE GENOMIC DNA]</scope>
    <source>
        <strain evidence="7">DOT-T1E</strain>
    </source>
</reference>
<sequence length="371" mass="41013">MGPIARLELQLQMPPQRRPSPWGGFILSSYSASTLVNITALRGEKGALRLMQRRAALYNHRRHHANAFVTISKVFSMDRFTSMQAFVKAVETGSFSAAGKVLHMSAQLVGKHVNSLEERLGVRLLTRTTRTHSLTDFGQSFYARAKLILHDVEEAENLAAVALASPNGRLKINAPVSFGMHALAPVLPEFMKAYPQVNIELNLSNRAVDLIDEGYDVIFRVGRLADSGLIARVLAPYQLVLCASPDYLQAHGAPSTPDDLRHHECLGFSHTELRTHWVLEGDEGRVEVPVQSRFVSDHGEPLLCAALAGLGVMLQPVELVSDYLESGRLVELLPDYRAPTRPLHALYAPDKHMPPKLRSFLDFAISKFGSV</sequence>
<gene>
    <name evidence="6" type="ordered locus">T1E_5520</name>
</gene>
<comment type="similarity">
    <text evidence="1">Belongs to the LysR transcriptional regulatory family.</text>
</comment>
<evidence type="ECO:0000256" key="4">
    <source>
        <dbReference type="ARBA" id="ARBA00023163"/>
    </source>
</evidence>
<dbReference type="GO" id="GO:0043565">
    <property type="term" value="F:sequence-specific DNA binding"/>
    <property type="evidence" value="ECO:0007669"/>
    <property type="project" value="TreeGrafter"/>
</dbReference>
<protein>
    <submittedName>
        <fullName evidence="6">Transcription regulator protein</fullName>
    </submittedName>
</protein>
<dbReference type="PROSITE" id="PS50931">
    <property type="entry name" value="HTH_LYSR"/>
    <property type="match status" value="1"/>
</dbReference>
<dbReference type="AlphaFoldDB" id="I7CDI9"/>
<evidence type="ECO:0000256" key="3">
    <source>
        <dbReference type="ARBA" id="ARBA00023125"/>
    </source>
</evidence>
<proteinExistence type="inferred from homology"/>
<dbReference type="SUPFAM" id="SSF53850">
    <property type="entry name" value="Periplasmic binding protein-like II"/>
    <property type="match status" value="1"/>
</dbReference>
<dbReference type="InterPro" id="IPR005119">
    <property type="entry name" value="LysR_subst-bd"/>
</dbReference>
<dbReference type="PANTHER" id="PTHR30537">
    <property type="entry name" value="HTH-TYPE TRANSCRIPTIONAL REGULATOR"/>
    <property type="match status" value="1"/>
</dbReference>
<keyword evidence="4" id="KW-0804">Transcription</keyword>
<dbReference type="InterPro" id="IPR058163">
    <property type="entry name" value="LysR-type_TF_proteobact-type"/>
</dbReference>
<dbReference type="FunFam" id="3.40.190.290:FF:000001">
    <property type="entry name" value="Transcriptional regulator, LysR family"/>
    <property type="match status" value="1"/>
</dbReference>